<organism evidence="4 5">
    <name type="scientific">Streptomyces tunisiensis</name>
    <dbReference type="NCBI Taxonomy" id="948699"/>
    <lineage>
        <taxon>Bacteria</taxon>
        <taxon>Bacillati</taxon>
        <taxon>Actinomycetota</taxon>
        <taxon>Actinomycetes</taxon>
        <taxon>Kitasatosporales</taxon>
        <taxon>Streptomycetaceae</taxon>
        <taxon>Streptomyces</taxon>
    </lineage>
</organism>
<dbReference type="InterPro" id="IPR025996">
    <property type="entry name" value="MT1864/Rv1816-like_C"/>
</dbReference>
<protein>
    <recommendedName>
        <fullName evidence="3">HTH-type transcriptional regulator MT1864/Rv1816-like C-terminal domain-containing protein</fullName>
    </recommendedName>
</protein>
<evidence type="ECO:0000256" key="2">
    <source>
        <dbReference type="ARBA" id="ARBA00023163"/>
    </source>
</evidence>
<dbReference type="InterPro" id="IPR036271">
    <property type="entry name" value="Tet_transcr_reg_TetR-rel_C_sf"/>
</dbReference>
<dbReference type="SUPFAM" id="SSF48498">
    <property type="entry name" value="Tetracyclin repressor-like, C-terminal domain"/>
    <property type="match status" value="1"/>
</dbReference>
<comment type="caution">
    <text evidence="4">The sequence shown here is derived from an EMBL/GenBank/DDBJ whole genome shotgun (WGS) entry which is preliminary data.</text>
</comment>
<proteinExistence type="predicted"/>
<dbReference type="EMBL" id="BAABBU010000026">
    <property type="protein sequence ID" value="GAA4146504.1"/>
    <property type="molecule type" value="Genomic_DNA"/>
</dbReference>
<dbReference type="Pfam" id="PF13305">
    <property type="entry name" value="TetR_C_33"/>
    <property type="match status" value="1"/>
</dbReference>
<keyword evidence="5" id="KW-1185">Reference proteome</keyword>
<dbReference type="Proteomes" id="UP001501845">
    <property type="component" value="Unassembled WGS sequence"/>
</dbReference>
<evidence type="ECO:0000259" key="3">
    <source>
        <dbReference type="Pfam" id="PF13305"/>
    </source>
</evidence>
<sequence>MLILFLTMCGSGCPRCRRPLPNGVIGVPAGDDAARALRSALHGFTALEGADAFGVPRDVTRSFRFLLGTLIAGLQADLVNPAREPNRPLGVQCGRFTVVVCPLRCE</sequence>
<keyword evidence="2" id="KW-0804">Transcription</keyword>
<feature type="domain" description="HTH-type transcriptional regulator MT1864/Rv1816-like C-terminal" evidence="3">
    <location>
        <begin position="32"/>
        <end position="69"/>
    </location>
</feature>
<keyword evidence="1" id="KW-0805">Transcription regulation</keyword>
<evidence type="ECO:0000256" key="1">
    <source>
        <dbReference type="ARBA" id="ARBA00023015"/>
    </source>
</evidence>
<evidence type="ECO:0000313" key="4">
    <source>
        <dbReference type="EMBL" id="GAA4146504.1"/>
    </source>
</evidence>
<dbReference type="Gene3D" id="1.10.357.10">
    <property type="entry name" value="Tetracycline Repressor, domain 2"/>
    <property type="match status" value="1"/>
</dbReference>
<evidence type="ECO:0000313" key="5">
    <source>
        <dbReference type="Proteomes" id="UP001501845"/>
    </source>
</evidence>
<name>A0ABP7Z3I3_9ACTN</name>
<gene>
    <name evidence="4" type="ORF">GCM10022285_52550</name>
</gene>
<accession>A0ABP7Z3I3</accession>
<reference evidence="5" key="1">
    <citation type="journal article" date="2019" name="Int. J. Syst. Evol. Microbiol.">
        <title>The Global Catalogue of Microorganisms (GCM) 10K type strain sequencing project: providing services to taxonomists for standard genome sequencing and annotation.</title>
        <authorList>
            <consortium name="The Broad Institute Genomics Platform"/>
            <consortium name="The Broad Institute Genome Sequencing Center for Infectious Disease"/>
            <person name="Wu L."/>
            <person name="Ma J."/>
        </authorList>
    </citation>
    <scope>NUCLEOTIDE SEQUENCE [LARGE SCALE GENOMIC DNA]</scope>
    <source>
        <strain evidence="5">JCM 17589</strain>
    </source>
</reference>